<protein>
    <recommendedName>
        <fullName evidence="7">Palmitoyltransferase</fullName>
        <ecNumber evidence="7">2.3.1.225</ecNumber>
    </recommendedName>
</protein>
<dbReference type="Pfam" id="PF01529">
    <property type="entry name" value="DHHC"/>
    <property type="match status" value="1"/>
</dbReference>
<keyword evidence="2 7" id="KW-0808">Transferase</keyword>
<evidence type="ECO:0000256" key="3">
    <source>
        <dbReference type="ARBA" id="ARBA00022692"/>
    </source>
</evidence>
<keyword evidence="3 7" id="KW-0812">Transmembrane</keyword>
<feature type="region of interest" description="Disordered" evidence="8">
    <location>
        <begin position="278"/>
        <end position="326"/>
    </location>
</feature>
<dbReference type="Proteomes" id="UP001165060">
    <property type="component" value="Unassembled WGS sequence"/>
</dbReference>
<comment type="caution">
    <text evidence="10">The sequence shown here is derived from an EMBL/GenBank/DDBJ whole genome shotgun (WGS) entry which is preliminary data.</text>
</comment>
<comment type="domain">
    <text evidence="7">The DHHC domain is required for palmitoyltransferase activity.</text>
</comment>
<dbReference type="InterPro" id="IPR039859">
    <property type="entry name" value="PFA4/ZDH16/20/ERF2-like"/>
</dbReference>
<comment type="subcellular location">
    <subcellularLocation>
        <location evidence="1">Membrane</location>
        <topology evidence="1">Multi-pass membrane protein</topology>
    </subcellularLocation>
</comment>
<evidence type="ECO:0000256" key="2">
    <source>
        <dbReference type="ARBA" id="ARBA00022679"/>
    </source>
</evidence>
<dbReference type="InterPro" id="IPR001594">
    <property type="entry name" value="Palmitoyltrfase_DHHC"/>
</dbReference>
<keyword evidence="11" id="KW-1185">Reference proteome</keyword>
<sequence>PPPPPPPPFSVTWFLFPFFLLGFVLLPLLSFCSSSPSAFPLAAGFSLLVFGGAYYGVSNGYRACKIDPMDDELRDYLLVQGGKGRTTAKDGLSFCWVCQVHVNKTSKHCRFCCKCVGGFDHHCAWLNTCVGERNYPAFFRAVSGIFWFVSWEAAAFIVLVARWFAEGPSGVLRENVRAAYGTSSDQSEFVFIAFAIAYALVLIVTAAMIAQLYFFHTMLQRKGMSTFDYVVADARKQQEREKEEGERNWKNEQERKRRKELGQTQVCRVCWVGGRKEEDCGKDKGGSGGAAVVDGGAGGAEETEGGKHSVEMGSIVVRDLEHEQGI</sequence>
<dbReference type="PROSITE" id="PS50216">
    <property type="entry name" value="DHHC"/>
    <property type="match status" value="1"/>
</dbReference>
<organism evidence="10 11">
    <name type="scientific">Tetraparma gracilis</name>
    <dbReference type="NCBI Taxonomy" id="2962635"/>
    <lineage>
        <taxon>Eukaryota</taxon>
        <taxon>Sar</taxon>
        <taxon>Stramenopiles</taxon>
        <taxon>Ochrophyta</taxon>
        <taxon>Bolidophyceae</taxon>
        <taxon>Parmales</taxon>
        <taxon>Triparmaceae</taxon>
        <taxon>Tetraparma</taxon>
    </lineage>
</organism>
<dbReference type="EMBL" id="BRYB01002324">
    <property type="protein sequence ID" value="GMI43042.1"/>
    <property type="molecule type" value="Genomic_DNA"/>
</dbReference>
<comment type="similarity">
    <text evidence="7">Belongs to the DHHC palmitoyltransferase family.</text>
</comment>
<feature type="transmembrane region" description="Helical" evidence="7">
    <location>
        <begin position="189"/>
        <end position="215"/>
    </location>
</feature>
<feature type="transmembrane region" description="Helical" evidence="7">
    <location>
        <begin position="145"/>
        <end position="165"/>
    </location>
</feature>
<keyword evidence="4 7" id="KW-1133">Transmembrane helix</keyword>
<reference evidence="10 11" key="1">
    <citation type="journal article" date="2023" name="Commun. Biol.">
        <title>Genome analysis of Parmales, the sister group of diatoms, reveals the evolutionary specialization of diatoms from phago-mixotrophs to photoautotrophs.</title>
        <authorList>
            <person name="Ban H."/>
            <person name="Sato S."/>
            <person name="Yoshikawa S."/>
            <person name="Yamada K."/>
            <person name="Nakamura Y."/>
            <person name="Ichinomiya M."/>
            <person name="Sato N."/>
            <person name="Blanc-Mathieu R."/>
            <person name="Endo H."/>
            <person name="Kuwata A."/>
            <person name="Ogata H."/>
        </authorList>
    </citation>
    <scope>NUCLEOTIDE SEQUENCE [LARGE SCALE GENOMIC DNA]</scope>
</reference>
<evidence type="ECO:0000256" key="6">
    <source>
        <dbReference type="ARBA" id="ARBA00023315"/>
    </source>
</evidence>
<proteinExistence type="inferred from homology"/>
<dbReference type="PANTHER" id="PTHR22883">
    <property type="entry name" value="ZINC FINGER DHHC DOMAIN CONTAINING PROTEIN"/>
    <property type="match status" value="1"/>
</dbReference>
<feature type="transmembrane region" description="Helical" evidence="7">
    <location>
        <begin position="12"/>
        <end position="31"/>
    </location>
</feature>
<evidence type="ECO:0000259" key="9">
    <source>
        <dbReference type="Pfam" id="PF01529"/>
    </source>
</evidence>
<evidence type="ECO:0000256" key="7">
    <source>
        <dbReference type="RuleBase" id="RU079119"/>
    </source>
</evidence>
<evidence type="ECO:0000256" key="5">
    <source>
        <dbReference type="ARBA" id="ARBA00023136"/>
    </source>
</evidence>
<name>A0ABQ6N7X8_9STRA</name>
<feature type="transmembrane region" description="Helical" evidence="7">
    <location>
        <begin position="37"/>
        <end position="57"/>
    </location>
</feature>
<comment type="catalytic activity">
    <reaction evidence="7">
        <text>L-cysteinyl-[protein] + hexadecanoyl-CoA = S-hexadecanoyl-L-cysteinyl-[protein] + CoA</text>
        <dbReference type="Rhea" id="RHEA:36683"/>
        <dbReference type="Rhea" id="RHEA-COMP:10131"/>
        <dbReference type="Rhea" id="RHEA-COMP:11032"/>
        <dbReference type="ChEBI" id="CHEBI:29950"/>
        <dbReference type="ChEBI" id="CHEBI:57287"/>
        <dbReference type="ChEBI" id="CHEBI:57379"/>
        <dbReference type="ChEBI" id="CHEBI:74151"/>
        <dbReference type="EC" id="2.3.1.225"/>
    </reaction>
</comment>
<evidence type="ECO:0000313" key="11">
    <source>
        <dbReference type="Proteomes" id="UP001165060"/>
    </source>
</evidence>
<evidence type="ECO:0000256" key="8">
    <source>
        <dbReference type="SAM" id="MobiDB-lite"/>
    </source>
</evidence>
<keyword evidence="5 7" id="KW-0472">Membrane</keyword>
<dbReference type="EC" id="2.3.1.225" evidence="7"/>
<evidence type="ECO:0000313" key="10">
    <source>
        <dbReference type="EMBL" id="GMI43042.1"/>
    </source>
</evidence>
<evidence type="ECO:0000256" key="1">
    <source>
        <dbReference type="ARBA" id="ARBA00004141"/>
    </source>
</evidence>
<accession>A0ABQ6N7X8</accession>
<gene>
    <name evidence="10" type="ORF">TeGR_g9499</name>
</gene>
<keyword evidence="6 7" id="KW-0012">Acyltransferase</keyword>
<feature type="non-terminal residue" evidence="10">
    <location>
        <position position="1"/>
    </location>
</feature>
<dbReference type="PANTHER" id="PTHR22883:SF203">
    <property type="entry name" value="PALMITOYLTRANSFERASE"/>
    <property type="match status" value="1"/>
</dbReference>
<evidence type="ECO:0000256" key="4">
    <source>
        <dbReference type="ARBA" id="ARBA00022989"/>
    </source>
</evidence>
<feature type="domain" description="Palmitoyltransferase DHHC" evidence="9">
    <location>
        <begin position="90"/>
        <end position="230"/>
    </location>
</feature>